<sequence length="69" mass="8001">MKELSAELCLLKQLQNHAAALEEAKKRQMWVEKLLAMPDAVRDVEVRDTYEETPQLFQDMAKKIVEEGL</sequence>
<dbReference type="AlphaFoldDB" id="A0AA40U5H1"/>
<evidence type="ECO:0000313" key="2">
    <source>
        <dbReference type="Proteomes" id="UP000054301"/>
    </source>
</evidence>
<protein>
    <submittedName>
        <fullName evidence="1">Uncharacterized protein</fullName>
    </submittedName>
</protein>
<comment type="caution">
    <text evidence="1">The sequence shown here is derived from an EMBL/GenBank/DDBJ whole genome shotgun (WGS) entry which is preliminary data.</text>
</comment>
<name>A0AA40U5H1_9CHLA</name>
<dbReference type="EMBL" id="LFRH01000001">
    <property type="protein sequence ID" value="KTF28930.1"/>
    <property type="molecule type" value="Genomic_DNA"/>
</dbReference>
<proteinExistence type="predicted"/>
<evidence type="ECO:0000313" key="1">
    <source>
        <dbReference type="EMBL" id="KTF28930.1"/>
    </source>
</evidence>
<gene>
    <name evidence="1" type="ORF">cpL1_0141</name>
</gene>
<reference evidence="1 2" key="1">
    <citation type="submission" date="2015-06" db="EMBL/GenBank/DDBJ databases">
        <title>More than comparative genomics: Whole genome sequencing reveals elusive C. pecorum plasmid and re-evaluates genetic differences and phylogenetic relationships between C. pecorum from pig, cattle, sheep and koala hosts.</title>
        <authorList>
            <person name="Jelocnik M."/>
            <person name="Bachmann N.L."/>
            <person name="Kaltenboeck B."/>
            <person name="Waugh C."/>
            <person name="Woolford L."/>
            <person name="Speight N."/>
            <person name="Gillett A."/>
            <person name="Higgins D."/>
            <person name="Flanagan C."/>
            <person name="Myers G."/>
            <person name="Timms P."/>
            <person name="Polkinghorne A."/>
        </authorList>
    </citation>
    <scope>NUCLEOTIDE SEQUENCE [LARGE SCALE GENOMIC DNA]</scope>
    <source>
        <strain evidence="1 2">L1</strain>
    </source>
</reference>
<dbReference type="Proteomes" id="UP000054301">
    <property type="component" value="Unassembled WGS sequence"/>
</dbReference>
<accession>A0AA40U5H1</accession>
<dbReference type="RefSeq" id="WP_370884727.1">
    <property type="nucleotide sequence ID" value="NZ_CP080401.1"/>
</dbReference>
<dbReference type="GeneID" id="99718197"/>
<organism evidence="1 2">
    <name type="scientific">Chlamydia pecorum</name>
    <dbReference type="NCBI Taxonomy" id="85991"/>
    <lineage>
        <taxon>Bacteria</taxon>
        <taxon>Pseudomonadati</taxon>
        <taxon>Chlamydiota</taxon>
        <taxon>Chlamydiia</taxon>
        <taxon>Chlamydiales</taxon>
        <taxon>Chlamydiaceae</taxon>
        <taxon>Chlamydia/Chlamydophila group</taxon>
        <taxon>Chlamydia</taxon>
    </lineage>
</organism>